<keyword evidence="5" id="KW-0539">Nucleus</keyword>
<sequence length="210" mass="23397">MSSSQEKPMPKDSQIIMSIMNDLGIREYEQQVLNHLLEFNYRYTSLLLEEAKACSTFANKDEVDADDVKTAVQLIQDGVFLKTPPREELIKASNEINKKPLPAIKPASGLRIPQGSSNFLQANYRLRTDLNTGRKVMKKSTKITAAEMLNATRQTEAISNAKTTTQSDVSLDDLTGIDIDEIIGNQQNNQDNDGDFNLDSLLCDPNGLLF</sequence>
<dbReference type="GO" id="GO:0016251">
    <property type="term" value="F:RNA polymerase II general transcription initiation factor activity"/>
    <property type="evidence" value="ECO:0007669"/>
    <property type="project" value="TreeGrafter"/>
</dbReference>
<keyword evidence="4" id="KW-0804">Transcription</keyword>
<keyword evidence="3" id="KW-0805">Transcription regulation</keyword>
<dbReference type="GO" id="GO:0005669">
    <property type="term" value="C:transcription factor TFIID complex"/>
    <property type="evidence" value="ECO:0007669"/>
    <property type="project" value="TreeGrafter"/>
</dbReference>
<dbReference type="GO" id="GO:0051123">
    <property type="term" value="P:RNA polymerase II preinitiation complex assembly"/>
    <property type="evidence" value="ECO:0007669"/>
    <property type="project" value="TreeGrafter"/>
</dbReference>
<comment type="similarity">
    <text evidence="2">Belongs to the TAF9 family.</text>
</comment>
<comment type="subcellular location">
    <subcellularLocation>
        <location evidence="1">Nucleus</location>
    </subcellularLocation>
</comment>
<dbReference type="GO" id="GO:0003713">
    <property type="term" value="F:transcription coactivator activity"/>
    <property type="evidence" value="ECO:0007669"/>
    <property type="project" value="TreeGrafter"/>
</dbReference>
<gene>
    <name evidence="6" type="primary">TAF9_1</name>
    <name evidence="6" type="ORF">g.50325</name>
</gene>
<dbReference type="PANTHER" id="PTHR48068:SF4">
    <property type="entry name" value="TATA-BOX BINDING PROTEIN ASSOCIATED FACTOR 9"/>
    <property type="match status" value="1"/>
</dbReference>
<evidence type="ECO:0000256" key="5">
    <source>
        <dbReference type="ARBA" id="ARBA00023242"/>
    </source>
</evidence>
<dbReference type="SUPFAM" id="SSF47113">
    <property type="entry name" value="Histone-fold"/>
    <property type="match status" value="1"/>
</dbReference>
<evidence type="ECO:0000256" key="4">
    <source>
        <dbReference type="ARBA" id="ARBA00023163"/>
    </source>
</evidence>
<proteinExistence type="inferred from homology"/>
<accession>A0A2S2PTF8</accession>
<dbReference type="Gene3D" id="1.10.20.10">
    <property type="entry name" value="Histone, subunit A"/>
    <property type="match status" value="1"/>
</dbReference>
<protein>
    <submittedName>
        <fullName evidence="6">Transcription initiation factor TFIID subunit 9</fullName>
    </submittedName>
</protein>
<evidence type="ECO:0000256" key="2">
    <source>
        <dbReference type="ARBA" id="ARBA00007646"/>
    </source>
</evidence>
<keyword evidence="6" id="KW-0648">Protein biosynthesis</keyword>
<evidence type="ECO:0000313" key="6">
    <source>
        <dbReference type="EMBL" id="MBY32693.1"/>
    </source>
</evidence>
<dbReference type="InterPro" id="IPR003162">
    <property type="entry name" value="TFIID-31"/>
</dbReference>
<dbReference type="Pfam" id="PF02291">
    <property type="entry name" value="TFIID-31kDa"/>
    <property type="match status" value="1"/>
</dbReference>
<dbReference type="InterPro" id="IPR009072">
    <property type="entry name" value="Histone-fold"/>
</dbReference>
<dbReference type="GO" id="GO:0003743">
    <property type="term" value="F:translation initiation factor activity"/>
    <property type="evidence" value="ECO:0007669"/>
    <property type="project" value="UniProtKB-KW"/>
</dbReference>
<evidence type="ECO:0000256" key="3">
    <source>
        <dbReference type="ARBA" id="ARBA00023015"/>
    </source>
</evidence>
<evidence type="ECO:0000256" key="1">
    <source>
        <dbReference type="ARBA" id="ARBA00004123"/>
    </source>
</evidence>
<dbReference type="GO" id="GO:0000124">
    <property type="term" value="C:SAGA complex"/>
    <property type="evidence" value="ECO:0007669"/>
    <property type="project" value="TreeGrafter"/>
</dbReference>
<dbReference type="PANTHER" id="PTHR48068">
    <property type="entry name" value="TAF9 RNA POLYMERASE II, TATA BOX-BINDING PROTEIN (TBP)-ASSOCIATED FACTOR"/>
    <property type="match status" value="1"/>
</dbReference>
<dbReference type="GO" id="GO:0046982">
    <property type="term" value="F:protein heterodimerization activity"/>
    <property type="evidence" value="ECO:0007669"/>
    <property type="project" value="InterPro"/>
</dbReference>
<reference evidence="6" key="1">
    <citation type="submission" date="2018-04" db="EMBL/GenBank/DDBJ databases">
        <title>Transcriptome of Schizaphis graminum biotype I.</title>
        <authorList>
            <person name="Scully E.D."/>
            <person name="Geib S.M."/>
            <person name="Palmer N.A."/>
            <person name="Koch K."/>
            <person name="Bradshaw J."/>
            <person name="Heng-Moss T."/>
            <person name="Sarath G."/>
        </authorList>
    </citation>
    <scope>NUCLEOTIDE SEQUENCE</scope>
</reference>
<dbReference type="InterPro" id="IPR051431">
    <property type="entry name" value="TFIID_subunit_9"/>
</dbReference>
<dbReference type="EMBL" id="GGMR01020074">
    <property type="protein sequence ID" value="MBY32693.1"/>
    <property type="molecule type" value="Transcribed_RNA"/>
</dbReference>
<dbReference type="AlphaFoldDB" id="A0A2S2PTF8"/>
<dbReference type="CDD" id="cd07979">
    <property type="entry name" value="HFD_TAF9"/>
    <property type="match status" value="1"/>
</dbReference>
<name>A0A2S2PTF8_SCHGA</name>
<organism evidence="6">
    <name type="scientific">Schizaphis graminum</name>
    <name type="common">Green bug aphid</name>
    <dbReference type="NCBI Taxonomy" id="13262"/>
    <lineage>
        <taxon>Eukaryota</taxon>
        <taxon>Metazoa</taxon>
        <taxon>Ecdysozoa</taxon>
        <taxon>Arthropoda</taxon>
        <taxon>Hexapoda</taxon>
        <taxon>Insecta</taxon>
        <taxon>Pterygota</taxon>
        <taxon>Neoptera</taxon>
        <taxon>Paraneoptera</taxon>
        <taxon>Hemiptera</taxon>
        <taxon>Sternorrhyncha</taxon>
        <taxon>Aphidomorpha</taxon>
        <taxon>Aphidoidea</taxon>
        <taxon>Aphididae</taxon>
        <taxon>Aphidini</taxon>
        <taxon>Schizaphis</taxon>
    </lineage>
</organism>
<keyword evidence="6" id="KW-0396">Initiation factor</keyword>